<evidence type="ECO:0000256" key="1">
    <source>
        <dbReference type="SAM" id="SignalP"/>
    </source>
</evidence>
<dbReference type="AlphaFoldDB" id="A0A3E0GW29"/>
<sequence>MKTARLLVGLAAVAGSVLLAVPAYAATGQVDGNITVGGSSCSWTNATTSDVPPTTLTIDHTTVNPSCTGSITAGLTNDPTVTFDDTAGTASAPEVDVNGTELGITCSYKATNVSYARQGTTRNYTGGPFTATLTSGGPLCPGSETVSSASLTFH</sequence>
<keyword evidence="3" id="KW-1185">Reference proteome</keyword>
<organism evidence="2 3">
    <name type="scientific">Kutzneria buriramensis</name>
    <dbReference type="NCBI Taxonomy" id="1045776"/>
    <lineage>
        <taxon>Bacteria</taxon>
        <taxon>Bacillati</taxon>
        <taxon>Actinomycetota</taxon>
        <taxon>Actinomycetes</taxon>
        <taxon>Pseudonocardiales</taxon>
        <taxon>Pseudonocardiaceae</taxon>
        <taxon>Kutzneria</taxon>
    </lineage>
</organism>
<evidence type="ECO:0008006" key="4">
    <source>
        <dbReference type="Google" id="ProtNLM"/>
    </source>
</evidence>
<dbReference type="RefSeq" id="WP_116181163.1">
    <property type="nucleotide sequence ID" value="NZ_CP144375.1"/>
</dbReference>
<protein>
    <recommendedName>
        <fullName evidence="4">Ig-like domain-containing protein</fullName>
    </recommendedName>
</protein>
<comment type="caution">
    <text evidence="2">The sequence shown here is derived from an EMBL/GenBank/DDBJ whole genome shotgun (WGS) entry which is preliminary data.</text>
</comment>
<gene>
    <name evidence="2" type="ORF">BCF44_12441</name>
</gene>
<dbReference type="EMBL" id="QUNO01000024">
    <property type="protein sequence ID" value="REH29614.1"/>
    <property type="molecule type" value="Genomic_DNA"/>
</dbReference>
<evidence type="ECO:0000313" key="2">
    <source>
        <dbReference type="EMBL" id="REH29614.1"/>
    </source>
</evidence>
<feature type="signal peptide" evidence="1">
    <location>
        <begin position="1"/>
        <end position="25"/>
    </location>
</feature>
<proteinExistence type="predicted"/>
<reference evidence="2 3" key="1">
    <citation type="submission" date="2018-08" db="EMBL/GenBank/DDBJ databases">
        <title>Genomic Encyclopedia of Archaeal and Bacterial Type Strains, Phase II (KMG-II): from individual species to whole genera.</title>
        <authorList>
            <person name="Goeker M."/>
        </authorList>
    </citation>
    <scope>NUCLEOTIDE SEQUENCE [LARGE SCALE GENOMIC DNA]</scope>
    <source>
        <strain evidence="2 3">DSM 45791</strain>
    </source>
</reference>
<dbReference type="Proteomes" id="UP000256269">
    <property type="component" value="Unassembled WGS sequence"/>
</dbReference>
<name>A0A3E0GW29_9PSEU</name>
<accession>A0A3E0GW29</accession>
<feature type="chain" id="PRO_5017550043" description="Ig-like domain-containing protein" evidence="1">
    <location>
        <begin position="26"/>
        <end position="154"/>
    </location>
</feature>
<dbReference type="OrthoDB" id="5194255at2"/>
<evidence type="ECO:0000313" key="3">
    <source>
        <dbReference type="Proteomes" id="UP000256269"/>
    </source>
</evidence>
<keyword evidence="1" id="KW-0732">Signal</keyword>